<evidence type="ECO:0000256" key="1">
    <source>
        <dbReference type="SAM" id="MobiDB-lite"/>
    </source>
</evidence>
<reference evidence="3 4" key="1">
    <citation type="submission" date="2018-11" db="EMBL/GenBank/DDBJ databases">
        <authorList>
            <person name="Wuyts S."/>
        </authorList>
    </citation>
    <scope>NUCLEOTIDE SEQUENCE [LARGE SCALE GENOMIC DNA]</scope>
    <source>
        <strain evidence="3">Lactobacillus mudanjiangensis AMBF249</strain>
    </source>
</reference>
<accession>A0A660DZA7</accession>
<dbReference type="EMBL" id="UYIG01000122">
    <property type="protein sequence ID" value="VDG28689.1"/>
    <property type="molecule type" value="Genomic_DNA"/>
</dbReference>
<keyword evidence="2" id="KW-0732">Signal</keyword>
<protein>
    <submittedName>
        <fullName evidence="3">Cell surface protein [Lactobacillus pentosus]</fullName>
    </submittedName>
</protein>
<keyword evidence="4" id="KW-1185">Reference proteome</keyword>
<feature type="chain" id="PRO_5024850937" evidence="2">
    <location>
        <begin position="30"/>
        <end position="497"/>
    </location>
</feature>
<sequence>MKRKKIIGIAASSFATMMIVSSLNLIAHADDTMTDVTSSLVTNNQQIYGTGQTASTNPLGTITYPTLTNITANYAPDGKITRRTTVIQTTYNGTFGIGSKYRLKSAQTAVFTTSTVQAASGSSLITSGTPSSISLTDVTTKHSLTSSINTQNWYLGIYSQITTRSSYDRVAVAKIPTPVQYPLKPTIDDDPIKDNATTITGKGTFAGDTISSDASDATTKVGSDLTYTLDVGSSLKGKSSVEVTETGTTNDEPGTASASIKPAVDLKISSTNPDIQLAPDDVTELDSKTDAEIVSWLVKAAGVTAIDQTTNTSDDITFTSDKSDLATIIDELADDDTVTVPIYAVKDGVKSDPVDVVISKTAGSVSFSTVSGTMAFKTIAVPTTETLVPTTSNWDVAIKDTRKVGSAWSVYATASKMTSSSHDLAGDVVYVDGSDKQVMTNSSVLIGSGSRQTGSNTETVTSDWSNTKGIFLEAQPSVYAGSYQGKVNWTLQDTAAK</sequence>
<feature type="signal peptide" evidence="2">
    <location>
        <begin position="1"/>
        <end position="29"/>
    </location>
</feature>
<evidence type="ECO:0000256" key="2">
    <source>
        <dbReference type="SAM" id="SignalP"/>
    </source>
</evidence>
<name>A0A660DZA7_9LACO</name>
<organism evidence="3 4">
    <name type="scientific">Lactiplantibacillus mudanjiangensis</name>
    <dbReference type="NCBI Taxonomy" id="1296538"/>
    <lineage>
        <taxon>Bacteria</taxon>
        <taxon>Bacillati</taxon>
        <taxon>Bacillota</taxon>
        <taxon>Bacilli</taxon>
        <taxon>Lactobacillales</taxon>
        <taxon>Lactobacillaceae</taxon>
        <taxon>Lactiplantibacillus</taxon>
    </lineage>
</organism>
<evidence type="ECO:0000313" key="4">
    <source>
        <dbReference type="Proteomes" id="UP000289996"/>
    </source>
</evidence>
<gene>
    <name evidence="3" type="ORF">MUDAN_MDHGFNIF_03102</name>
</gene>
<evidence type="ECO:0000313" key="3">
    <source>
        <dbReference type="EMBL" id="VDG28689.1"/>
    </source>
</evidence>
<proteinExistence type="predicted"/>
<feature type="region of interest" description="Disordered" evidence="1">
    <location>
        <begin position="238"/>
        <end position="258"/>
    </location>
</feature>
<feature type="compositionally biased region" description="Polar residues" evidence="1">
    <location>
        <begin position="241"/>
        <end position="258"/>
    </location>
</feature>
<dbReference type="Proteomes" id="UP000289996">
    <property type="component" value="Unassembled WGS sequence"/>
</dbReference>
<dbReference type="AlphaFoldDB" id="A0A660DZA7"/>